<dbReference type="EMBL" id="KF228941">
    <property type="protein sequence ID" value="AHX36781.1"/>
    <property type="molecule type" value="Genomic_DNA"/>
</dbReference>
<reference evidence="2" key="1">
    <citation type="journal article" date="2014" name="Nat. Commun.">
        <title>The Vibrio cholerae type VI secretion system employs diverse effector modules for intraspecific competition.</title>
        <authorList>
            <person name="Unterweger D."/>
            <person name="Miyata S.T."/>
            <person name="Bachmann V."/>
            <person name="Brooks T.M."/>
            <person name="Mullins T."/>
            <person name="Kostiuk B."/>
            <person name="Provenzano D."/>
            <person name="Pukatzki S."/>
        </authorList>
    </citation>
    <scope>NUCLEOTIDE SEQUENCE</scope>
    <source>
        <strain evidence="2">DL4211</strain>
    </source>
</reference>
<evidence type="ECO:0008006" key="3">
    <source>
        <dbReference type="Google" id="ProtNLM"/>
    </source>
</evidence>
<accession>A0A023PRC6</accession>
<feature type="chain" id="PRO_5030001507" description="Sel1 repeat family protein" evidence="1">
    <location>
        <begin position="19"/>
        <end position="334"/>
    </location>
</feature>
<dbReference type="SUPFAM" id="SSF81901">
    <property type="entry name" value="HCP-like"/>
    <property type="match status" value="1"/>
</dbReference>
<dbReference type="Gene3D" id="1.25.40.10">
    <property type="entry name" value="Tetratricopeptide repeat domain"/>
    <property type="match status" value="1"/>
</dbReference>
<dbReference type="InterPro" id="IPR011990">
    <property type="entry name" value="TPR-like_helical_dom_sf"/>
</dbReference>
<evidence type="ECO:0000313" key="2">
    <source>
        <dbReference type="EMBL" id="AHX36781.1"/>
    </source>
</evidence>
<dbReference type="RefSeq" id="WP_076025195.1">
    <property type="nucleotide sequence ID" value="NZ_CP137092.1"/>
</dbReference>
<evidence type="ECO:0000256" key="1">
    <source>
        <dbReference type="SAM" id="SignalP"/>
    </source>
</evidence>
<proteinExistence type="predicted"/>
<name>A0A023PRC6_VIBCL</name>
<feature type="signal peptide" evidence="1">
    <location>
        <begin position="1"/>
        <end position="18"/>
    </location>
</feature>
<keyword evidence="1" id="KW-0732">Signal</keyword>
<sequence>MKKIIVICLMLLHSAAWAMESVEQGIRLFNQKEYQQAQQIFQQQSDAGSAYATFWLGVAQYKNRQHFEAGQTFLQAAEMGDPWAMGVLSEYEYYVNHPCGYLGWPCDKKWYDLAIKGWKKEAEKGNGKALLQLQFFTNQWRNYIPFLGRYLIDKKYIEAFELGSLNAVLYVSRFSNISVEDEIKYLKLAANQGYAPAMETLYYRMNTIGYDEAMKWINKAIELGYAEAARTLLLSYTLGEKDRDGNIIMPPDPKKAYYYSRLTEALGGPKQDNSLILYRNVIKDGLPVSDENGEAVLEILVTEQEQADMDKQVAEFVKDIKPNLFLDETSIDLF</sequence>
<organism evidence="2">
    <name type="scientific">Vibrio cholerae</name>
    <dbReference type="NCBI Taxonomy" id="666"/>
    <lineage>
        <taxon>Bacteria</taxon>
        <taxon>Pseudomonadati</taxon>
        <taxon>Pseudomonadota</taxon>
        <taxon>Gammaproteobacteria</taxon>
        <taxon>Vibrionales</taxon>
        <taxon>Vibrionaceae</taxon>
        <taxon>Vibrio</taxon>
    </lineage>
</organism>
<dbReference type="AlphaFoldDB" id="A0A023PRC6"/>
<protein>
    <recommendedName>
        <fullName evidence="3">Sel1 repeat family protein</fullName>
    </recommendedName>
</protein>